<comment type="caution">
    <text evidence="2">The sequence shown here is derived from an EMBL/GenBank/DDBJ whole genome shotgun (WGS) entry which is preliminary data.</text>
</comment>
<organism evidence="2 3">
    <name type="scientific">Staurois parvus</name>
    <dbReference type="NCBI Taxonomy" id="386267"/>
    <lineage>
        <taxon>Eukaryota</taxon>
        <taxon>Metazoa</taxon>
        <taxon>Chordata</taxon>
        <taxon>Craniata</taxon>
        <taxon>Vertebrata</taxon>
        <taxon>Euteleostomi</taxon>
        <taxon>Amphibia</taxon>
        <taxon>Batrachia</taxon>
        <taxon>Anura</taxon>
        <taxon>Neobatrachia</taxon>
        <taxon>Ranoidea</taxon>
        <taxon>Ranidae</taxon>
        <taxon>Staurois</taxon>
    </lineage>
</organism>
<feature type="chain" id="PRO_5045314713" description="Secreted protein" evidence="1">
    <location>
        <begin position="16"/>
        <end position="79"/>
    </location>
</feature>
<evidence type="ECO:0000256" key="1">
    <source>
        <dbReference type="SAM" id="SignalP"/>
    </source>
</evidence>
<sequence>MALGRMGLTCGAIKGLTVCCVYFTKCAVFHCNPTALNGSAKQSHTKQYAGADRREICVVYTQVSTPSEILGNHWGQAKN</sequence>
<feature type="signal peptide" evidence="1">
    <location>
        <begin position="1"/>
        <end position="15"/>
    </location>
</feature>
<proteinExistence type="predicted"/>
<evidence type="ECO:0000313" key="2">
    <source>
        <dbReference type="EMBL" id="CAI9619209.1"/>
    </source>
</evidence>
<protein>
    <recommendedName>
        <fullName evidence="4">Secreted protein</fullName>
    </recommendedName>
</protein>
<reference evidence="2" key="1">
    <citation type="submission" date="2023-05" db="EMBL/GenBank/DDBJ databases">
        <authorList>
            <person name="Stuckert A."/>
        </authorList>
    </citation>
    <scope>NUCLEOTIDE SEQUENCE</scope>
</reference>
<evidence type="ECO:0008006" key="4">
    <source>
        <dbReference type="Google" id="ProtNLM"/>
    </source>
</evidence>
<gene>
    <name evidence="2" type="ORF">SPARVUS_LOCUS15797842</name>
</gene>
<feature type="non-terminal residue" evidence="2">
    <location>
        <position position="79"/>
    </location>
</feature>
<evidence type="ECO:0000313" key="3">
    <source>
        <dbReference type="Proteomes" id="UP001162483"/>
    </source>
</evidence>
<name>A0ABN9HCW5_9NEOB</name>
<keyword evidence="1" id="KW-0732">Signal</keyword>
<keyword evidence="3" id="KW-1185">Reference proteome</keyword>
<dbReference type="Proteomes" id="UP001162483">
    <property type="component" value="Unassembled WGS sequence"/>
</dbReference>
<accession>A0ABN9HCW5</accession>
<dbReference type="EMBL" id="CATNWA010020622">
    <property type="protein sequence ID" value="CAI9619209.1"/>
    <property type="molecule type" value="Genomic_DNA"/>
</dbReference>